<feature type="compositionally biased region" description="Acidic residues" evidence="1">
    <location>
        <begin position="484"/>
        <end position="518"/>
    </location>
</feature>
<dbReference type="Pfam" id="PF19189">
    <property type="entry name" value="Mtf2"/>
    <property type="match status" value="1"/>
</dbReference>
<evidence type="ECO:0000313" key="3">
    <source>
        <dbReference type="EMBL" id="TKA61059.1"/>
    </source>
</evidence>
<gene>
    <name evidence="3" type="ORF">B0A55_11022</name>
</gene>
<reference evidence="3 4" key="1">
    <citation type="submission" date="2017-03" db="EMBL/GenBank/DDBJ databases">
        <title>Genomes of endolithic fungi from Antarctica.</title>
        <authorList>
            <person name="Coleine C."/>
            <person name="Masonjones S."/>
            <person name="Stajich J.E."/>
        </authorList>
    </citation>
    <scope>NUCLEOTIDE SEQUENCE [LARGE SCALE GENOMIC DNA]</scope>
    <source>
        <strain evidence="3 4">CCFEE 5184</strain>
    </source>
</reference>
<feature type="compositionally biased region" description="Basic and acidic residues" evidence="1">
    <location>
        <begin position="85"/>
        <end position="108"/>
    </location>
</feature>
<feature type="compositionally biased region" description="Polar residues" evidence="1">
    <location>
        <begin position="109"/>
        <end position="118"/>
    </location>
</feature>
<organism evidence="3 4">
    <name type="scientific">Friedmanniomyces simplex</name>
    <dbReference type="NCBI Taxonomy" id="329884"/>
    <lineage>
        <taxon>Eukaryota</taxon>
        <taxon>Fungi</taxon>
        <taxon>Dikarya</taxon>
        <taxon>Ascomycota</taxon>
        <taxon>Pezizomycotina</taxon>
        <taxon>Dothideomycetes</taxon>
        <taxon>Dothideomycetidae</taxon>
        <taxon>Mycosphaerellales</taxon>
        <taxon>Teratosphaeriaceae</taxon>
        <taxon>Friedmanniomyces</taxon>
    </lineage>
</organism>
<feature type="region of interest" description="Disordered" evidence="1">
    <location>
        <begin position="161"/>
        <end position="183"/>
    </location>
</feature>
<feature type="domain" description="Mtf2-like C-terminal" evidence="2">
    <location>
        <begin position="255"/>
        <end position="441"/>
    </location>
</feature>
<evidence type="ECO:0000256" key="1">
    <source>
        <dbReference type="SAM" id="MobiDB-lite"/>
    </source>
</evidence>
<dbReference type="InterPro" id="IPR043837">
    <property type="entry name" value="Mtf2-like_C"/>
</dbReference>
<feature type="compositionally biased region" description="Basic and acidic residues" evidence="1">
    <location>
        <begin position="459"/>
        <end position="483"/>
    </location>
</feature>
<dbReference type="STRING" id="329884.A0A4V5NF95"/>
<keyword evidence="4" id="KW-1185">Reference proteome</keyword>
<dbReference type="GO" id="GO:0005739">
    <property type="term" value="C:mitochondrion"/>
    <property type="evidence" value="ECO:0007669"/>
    <property type="project" value="InterPro"/>
</dbReference>
<dbReference type="AlphaFoldDB" id="A0A4V5NF95"/>
<dbReference type="InterPro" id="IPR040009">
    <property type="entry name" value="Mtf2/C5D6.12-like"/>
</dbReference>
<dbReference type="OrthoDB" id="2444174at2759"/>
<dbReference type="Proteomes" id="UP000309340">
    <property type="component" value="Unassembled WGS sequence"/>
</dbReference>
<protein>
    <recommendedName>
        <fullName evidence="2">Mtf2-like C-terminal domain-containing protein</fullName>
    </recommendedName>
</protein>
<evidence type="ECO:0000259" key="2">
    <source>
        <dbReference type="Pfam" id="PF19189"/>
    </source>
</evidence>
<proteinExistence type="predicted"/>
<feature type="region of interest" description="Disordered" evidence="1">
    <location>
        <begin position="56"/>
        <end position="124"/>
    </location>
</feature>
<dbReference type="EMBL" id="NAJQ01001284">
    <property type="protein sequence ID" value="TKA61059.1"/>
    <property type="molecule type" value="Genomic_DNA"/>
</dbReference>
<feature type="region of interest" description="Disordered" evidence="1">
    <location>
        <begin position="459"/>
        <end position="526"/>
    </location>
</feature>
<comment type="caution">
    <text evidence="3">The sequence shown here is derived from an EMBL/GenBank/DDBJ whole genome shotgun (WGS) entry which is preliminary data.</text>
</comment>
<dbReference type="PANTHER" id="PTHR39468">
    <property type="entry name" value="CHROMOSOME 7, WHOLE GENOME SHOTGUN SEQUENCE"/>
    <property type="match status" value="1"/>
</dbReference>
<evidence type="ECO:0000313" key="4">
    <source>
        <dbReference type="Proteomes" id="UP000309340"/>
    </source>
</evidence>
<dbReference type="PANTHER" id="PTHR39468:SF1">
    <property type="entry name" value="MTF2-LIKE C-TERMINAL DOMAIN-CONTAINING PROTEIN"/>
    <property type="match status" value="1"/>
</dbReference>
<accession>A0A4V5NF95</accession>
<sequence>MLEKAACRLQACRHHNLLRAGALLPFLYCTNTIQQRTYAQVGPRVRTFLIGDDQRPERVGWRPQTVSPEQPERQAFRRPGRQRFPSRDQRRTGQRRDDGVTRPHRDTTQHATTLNKTPPLSEGVPFEDRAQELIAGRDPDSSSTVTPREKKVFEKLLGLSKDDKATRAPSRDGKSRYNDPDRELGLDAILDTAVADIQSRERPPPQFPASLRPLAEEARDKQRASRLARTTEIETVGSKATLVDLNRTNALLDDAPTDHDLWHTLHTCILARVAALELDGPPTTPRQQAIVHEWRQKHTEPSTGRVSRARKKSKPSEFELLTSNLPHNLLHYMSLNSTSFLTSLLPLKLLPALHSLGPTAFALGATTQLYNAHLTLLHRQYPANLPAINSTLAEMDRQVYAFDDETLGIVDGILRVVGKFRHGHAGPGPQALFQMEGVGREVVGLGRWSRVMRERREEAALRRVREEEGERERVAEERERGGMEEEEEAEEDKEEEGEDEEGEDEEDEEQEVEGEEEERVVVGGRG</sequence>
<name>A0A4V5NF95_9PEZI</name>